<feature type="domain" description="HTH luxR-type" evidence="4">
    <location>
        <begin position="775"/>
        <end position="840"/>
    </location>
</feature>
<gene>
    <name evidence="5" type="ORF">CQY22_015200</name>
</gene>
<dbReference type="InterPro" id="IPR011990">
    <property type="entry name" value="TPR-like_helical_dom_sf"/>
</dbReference>
<dbReference type="GO" id="GO:0016887">
    <property type="term" value="F:ATP hydrolysis activity"/>
    <property type="evidence" value="ECO:0007669"/>
    <property type="project" value="InterPro"/>
</dbReference>
<dbReference type="Proteomes" id="UP000230551">
    <property type="component" value="Unassembled WGS sequence"/>
</dbReference>
<dbReference type="CDD" id="cd06170">
    <property type="entry name" value="LuxR_C_like"/>
    <property type="match status" value="1"/>
</dbReference>
<dbReference type="AlphaFoldDB" id="A0A2G5P6H2"/>
<keyword evidence="3" id="KW-0804">Transcription</keyword>
<keyword evidence="6" id="KW-1185">Reference proteome</keyword>
<sequence>MALAGASGVGKTFVARALAARCAEADPRAVIRWVGATASASHIPFGAFSHLLDLAPAAESATLLHAARLALCEGVDEARTMIVVDDAQHLDELSATLLHQLMLHTRVRVVLTLRDGVDAPDAVTALWKDQLLVRVEVEPLTAAESAELVSSVLEGPLETATADQLYAISGGNPLFLRHLVDEALRTEALRCAHGVWQLRGETPLSRELATLIRRQLALLDPDAMQVMRYLAIDEPLSVRDLSELVGADAVERAESAGAVTVTVRGADTVAQARHPIYTECVRADLGVLGGRRLASELVAQIAGRGPDHVSDRLRVAALSLDTDTPLGADELISASWEAMRLGDLLLGEQLADGALAAKDHLYARLPLSHSLAWQGRGAEADAVLSVVDVDTLSESDLVVWALPKTANQFWMRGESEKARELLADVRGKVTDPAGRDVLDALSATFALNAGEIEKSLRIAEGVLDSHIAGPLAIAWASATAALCDARLGRIESVPALAERGLQTLPPGLLRFTIGMGQTTAALLDADSAGAEALARRALEFAGIQQPGRAIGDVLLAHVLVARGAFDEASALLLQSAVALNDTGYSWGPLALMLQARVLGQRGDQRGAAAALARAEAAFGTRSAMYAPELCLARAWTLAAGRDLPAAIAEARRAVVTAEDSGQLGVAVFAIGDAVRMGDGRIADRAQRVCGRTQGVLAPLVARHARALATADAAGLAEVADAFAAHGMLPTAADAAAQAAVRFAAAGSGAAELIARSSARTWARACGSPSTPALERALTPLPLTGRERGIAVLVAEGLSNKAIAERLCVSVRTVEGHIYRSCTKLGVADRLELAAAVGAGVLADSPPARGQTVRR</sequence>
<dbReference type="InterPro" id="IPR000792">
    <property type="entry name" value="Tscrpt_reg_LuxR_C"/>
</dbReference>
<evidence type="ECO:0000256" key="1">
    <source>
        <dbReference type="ARBA" id="ARBA00023015"/>
    </source>
</evidence>
<evidence type="ECO:0000256" key="2">
    <source>
        <dbReference type="ARBA" id="ARBA00023125"/>
    </source>
</evidence>
<protein>
    <submittedName>
        <fullName evidence="5">LuxR family transcriptional regulator</fullName>
    </submittedName>
</protein>
<dbReference type="InterPro" id="IPR016032">
    <property type="entry name" value="Sig_transdc_resp-reg_C-effctor"/>
</dbReference>
<evidence type="ECO:0000313" key="5">
    <source>
        <dbReference type="EMBL" id="PIB73866.1"/>
    </source>
</evidence>
<dbReference type="SUPFAM" id="SSF52540">
    <property type="entry name" value="P-loop containing nucleoside triphosphate hydrolases"/>
    <property type="match status" value="1"/>
</dbReference>
<evidence type="ECO:0000259" key="4">
    <source>
        <dbReference type="PROSITE" id="PS50043"/>
    </source>
</evidence>
<dbReference type="PROSITE" id="PS50043">
    <property type="entry name" value="HTH_LUXR_2"/>
    <property type="match status" value="1"/>
</dbReference>
<keyword evidence="2" id="KW-0238">DNA-binding</keyword>
<comment type="caution">
    <text evidence="5">The sequence shown here is derived from an EMBL/GenBank/DDBJ whole genome shotgun (WGS) entry which is preliminary data.</text>
</comment>
<dbReference type="InterPro" id="IPR049945">
    <property type="entry name" value="AAA_22"/>
</dbReference>
<dbReference type="Pfam" id="PF13401">
    <property type="entry name" value="AAA_22"/>
    <property type="match status" value="1"/>
</dbReference>
<evidence type="ECO:0000256" key="3">
    <source>
        <dbReference type="ARBA" id="ARBA00023163"/>
    </source>
</evidence>
<dbReference type="PRINTS" id="PR00038">
    <property type="entry name" value="HTHLUXR"/>
</dbReference>
<dbReference type="PANTHER" id="PTHR44688:SF16">
    <property type="entry name" value="DNA-BINDING TRANSCRIPTIONAL ACTIVATOR DEVR_DOSR"/>
    <property type="match status" value="1"/>
</dbReference>
<reference evidence="5 6" key="1">
    <citation type="journal article" date="2017" name="Infect. Genet. Evol.">
        <title>The new phylogeny of the genus Mycobacterium: The old and the news.</title>
        <authorList>
            <person name="Tortoli E."/>
            <person name="Fedrizzi T."/>
            <person name="Meehan C.J."/>
            <person name="Trovato A."/>
            <person name="Grottola A."/>
            <person name="Giacobazzi E."/>
            <person name="Serpini G.F."/>
            <person name="Tagliazucchi S."/>
            <person name="Fabio A."/>
            <person name="Bettua C."/>
            <person name="Bertorelli R."/>
            <person name="Frascaro F."/>
            <person name="De Sanctis V."/>
            <person name="Pecorari M."/>
            <person name="Jousson O."/>
            <person name="Segata N."/>
            <person name="Cirillo D.M."/>
        </authorList>
    </citation>
    <scope>NUCLEOTIDE SEQUENCE [LARGE SCALE GENOMIC DNA]</scope>
    <source>
        <strain evidence="5 6">CIP1034565</strain>
    </source>
</reference>
<dbReference type="PANTHER" id="PTHR44688">
    <property type="entry name" value="DNA-BINDING TRANSCRIPTIONAL ACTIVATOR DEVR_DOSR"/>
    <property type="match status" value="1"/>
</dbReference>
<dbReference type="Pfam" id="PF00196">
    <property type="entry name" value="GerE"/>
    <property type="match status" value="1"/>
</dbReference>
<dbReference type="Gene3D" id="1.25.40.10">
    <property type="entry name" value="Tetratricopeptide repeat domain"/>
    <property type="match status" value="1"/>
</dbReference>
<dbReference type="STRING" id="85968.GCA_900073015_01421"/>
<evidence type="ECO:0000313" key="6">
    <source>
        <dbReference type="Proteomes" id="UP000230551"/>
    </source>
</evidence>
<dbReference type="InterPro" id="IPR036388">
    <property type="entry name" value="WH-like_DNA-bd_sf"/>
</dbReference>
<dbReference type="SMART" id="SM00421">
    <property type="entry name" value="HTH_LUXR"/>
    <property type="match status" value="1"/>
</dbReference>
<dbReference type="GO" id="GO:0003677">
    <property type="term" value="F:DNA binding"/>
    <property type="evidence" value="ECO:0007669"/>
    <property type="project" value="UniProtKB-KW"/>
</dbReference>
<dbReference type="Gene3D" id="1.10.10.10">
    <property type="entry name" value="Winged helix-like DNA-binding domain superfamily/Winged helix DNA-binding domain"/>
    <property type="match status" value="1"/>
</dbReference>
<organism evidence="5 6">
    <name type="scientific">Mycolicibacterium brumae</name>
    <dbReference type="NCBI Taxonomy" id="85968"/>
    <lineage>
        <taxon>Bacteria</taxon>
        <taxon>Bacillati</taxon>
        <taxon>Actinomycetota</taxon>
        <taxon>Actinomycetes</taxon>
        <taxon>Mycobacteriales</taxon>
        <taxon>Mycobacteriaceae</taxon>
        <taxon>Mycolicibacterium</taxon>
    </lineage>
</organism>
<dbReference type="SUPFAM" id="SSF46894">
    <property type="entry name" value="C-terminal effector domain of the bipartite response regulators"/>
    <property type="match status" value="1"/>
</dbReference>
<keyword evidence="1" id="KW-0805">Transcription regulation</keyword>
<proteinExistence type="predicted"/>
<dbReference type="InterPro" id="IPR027417">
    <property type="entry name" value="P-loop_NTPase"/>
</dbReference>
<accession>A0A2G5P6H2</accession>
<dbReference type="PROSITE" id="PS00622">
    <property type="entry name" value="HTH_LUXR_1"/>
    <property type="match status" value="1"/>
</dbReference>
<dbReference type="GO" id="GO:0006355">
    <property type="term" value="P:regulation of DNA-templated transcription"/>
    <property type="evidence" value="ECO:0007669"/>
    <property type="project" value="InterPro"/>
</dbReference>
<dbReference type="OrthoDB" id="3197423at2"/>
<name>A0A2G5P6H2_9MYCO</name>
<dbReference type="EMBL" id="PDCN02000023">
    <property type="protein sequence ID" value="PIB73866.1"/>
    <property type="molecule type" value="Genomic_DNA"/>
</dbReference>